<dbReference type="GO" id="GO:0003676">
    <property type="term" value="F:nucleic acid binding"/>
    <property type="evidence" value="ECO:0007669"/>
    <property type="project" value="InterPro"/>
</dbReference>
<protein>
    <recommendedName>
        <fullName evidence="3">Tc1-like transposase DDE domain-containing protein</fullName>
    </recommendedName>
</protein>
<gene>
    <name evidence="1" type="ORF">L873DRAFT_1920926</name>
</gene>
<dbReference type="EMBL" id="ML120407">
    <property type="protein sequence ID" value="RPA97184.1"/>
    <property type="molecule type" value="Genomic_DNA"/>
</dbReference>
<evidence type="ECO:0008006" key="3">
    <source>
        <dbReference type="Google" id="ProtNLM"/>
    </source>
</evidence>
<accession>A0A3N4JU05</accession>
<name>A0A3N4JU05_9PEZI</name>
<feature type="non-terminal residue" evidence="1">
    <location>
        <position position="102"/>
    </location>
</feature>
<dbReference type="STRING" id="1336337.A0A3N4JU05"/>
<keyword evidence="2" id="KW-1185">Reference proteome</keyword>
<dbReference type="Gene3D" id="3.30.420.10">
    <property type="entry name" value="Ribonuclease H-like superfamily/Ribonuclease H"/>
    <property type="match status" value="1"/>
</dbReference>
<sequence length="102" mass="11932">MEDNAPSHDSDFTNHEMEKFGVEKVDWLPNSPDFNPIHQPWWLMKYYISCHQGSEKICAPAAMTIALKEEWKHIMIDEINQEIVKLPKIMENCIQQNGGNKF</sequence>
<dbReference type="InterPro" id="IPR036397">
    <property type="entry name" value="RNaseH_sf"/>
</dbReference>
<evidence type="ECO:0000313" key="1">
    <source>
        <dbReference type="EMBL" id="RPA97184.1"/>
    </source>
</evidence>
<reference evidence="1 2" key="1">
    <citation type="journal article" date="2018" name="Nat. Ecol. Evol.">
        <title>Pezizomycetes genomes reveal the molecular basis of ectomycorrhizal truffle lifestyle.</title>
        <authorList>
            <person name="Murat C."/>
            <person name="Payen T."/>
            <person name="Noel B."/>
            <person name="Kuo A."/>
            <person name="Morin E."/>
            <person name="Chen J."/>
            <person name="Kohler A."/>
            <person name="Krizsan K."/>
            <person name="Balestrini R."/>
            <person name="Da Silva C."/>
            <person name="Montanini B."/>
            <person name="Hainaut M."/>
            <person name="Levati E."/>
            <person name="Barry K.W."/>
            <person name="Belfiori B."/>
            <person name="Cichocki N."/>
            <person name="Clum A."/>
            <person name="Dockter R.B."/>
            <person name="Fauchery L."/>
            <person name="Guy J."/>
            <person name="Iotti M."/>
            <person name="Le Tacon F."/>
            <person name="Lindquist E.A."/>
            <person name="Lipzen A."/>
            <person name="Malagnac F."/>
            <person name="Mello A."/>
            <person name="Molinier V."/>
            <person name="Miyauchi S."/>
            <person name="Poulain J."/>
            <person name="Riccioni C."/>
            <person name="Rubini A."/>
            <person name="Sitrit Y."/>
            <person name="Splivallo R."/>
            <person name="Traeger S."/>
            <person name="Wang M."/>
            <person name="Zifcakova L."/>
            <person name="Wipf D."/>
            <person name="Zambonelli A."/>
            <person name="Paolocci F."/>
            <person name="Nowrousian M."/>
            <person name="Ottonello S."/>
            <person name="Baldrian P."/>
            <person name="Spatafora J.W."/>
            <person name="Henrissat B."/>
            <person name="Nagy L.G."/>
            <person name="Aury J.M."/>
            <person name="Wincker P."/>
            <person name="Grigoriev I.V."/>
            <person name="Bonfante P."/>
            <person name="Martin F.M."/>
        </authorList>
    </citation>
    <scope>NUCLEOTIDE SEQUENCE [LARGE SCALE GENOMIC DNA]</scope>
    <source>
        <strain evidence="1 2">120613-1</strain>
    </source>
</reference>
<dbReference type="AlphaFoldDB" id="A0A3N4JU05"/>
<evidence type="ECO:0000313" key="2">
    <source>
        <dbReference type="Proteomes" id="UP000276215"/>
    </source>
</evidence>
<organism evidence="1 2">
    <name type="scientific">Choiromyces venosus 120613-1</name>
    <dbReference type="NCBI Taxonomy" id="1336337"/>
    <lineage>
        <taxon>Eukaryota</taxon>
        <taxon>Fungi</taxon>
        <taxon>Dikarya</taxon>
        <taxon>Ascomycota</taxon>
        <taxon>Pezizomycotina</taxon>
        <taxon>Pezizomycetes</taxon>
        <taxon>Pezizales</taxon>
        <taxon>Tuberaceae</taxon>
        <taxon>Choiromyces</taxon>
    </lineage>
</organism>
<dbReference type="Proteomes" id="UP000276215">
    <property type="component" value="Unassembled WGS sequence"/>
</dbReference>
<dbReference type="OrthoDB" id="10006939at2759"/>
<proteinExistence type="predicted"/>